<dbReference type="Gene3D" id="3.30.470.20">
    <property type="entry name" value="ATP-grasp fold, B domain"/>
    <property type="match status" value="1"/>
</dbReference>
<reference evidence="3 4" key="1">
    <citation type="submission" date="2020-08" db="EMBL/GenBank/DDBJ databases">
        <title>Genomic Encyclopedia of Type Strains, Phase IV (KMG-IV): sequencing the most valuable type-strain genomes for metagenomic binning, comparative biology and taxonomic classification.</title>
        <authorList>
            <person name="Goeker M."/>
        </authorList>
    </citation>
    <scope>NUCLEOTIDE SEQUENCE [LARGE SCALE GENOMIC DNA]</scope>
    <source>
        <strain evidence="3 4">DSM 28570</strain>
    </source>
</reference>
<dbReference type="SUPFAM" id="SSF56059">
    <property type="entry name" value="Glutathione synthetase ATP-binding domain-like"/>
    <property type="match status" value="1"/>
</dbReference>
<feature type="domain" description="Pyruvate phosphate dikinase AMP/ATP-binding" evidence="2">
    <location>
        <begin position="976"/>
        <end position="1213"/>
    </location>
</feature>
<keyword evidence="3" id="KW-0670">Pyruvate</keyword>
<name>A0A840UW46_9BACT</name>
<evidence type="ECO:0000259" key="1">
    <source>
        <dbReference type="Pfam" id="PF00391"/>
    </source>
</evidence>
<dbReference type="GO" id="GO:0016301">
    <property type="term" value="F:kinase activity"/>
    <property type="evidence" value="ECO:0007669"/>
    <property type="project" value="UniProtKB-KW"/>
</dbReference>
<dbReference type="Proteomes" id="UP000539642">
    <property type="component" value="Unassembled WGS sequence"/>
</dbReference>
<keyword evidence="3" id="KW-0418">Kinase</keyword>
<evidence type="ECO:0000313" key="4">
    <source>
        <dbReference type="Proteomes" id="UP000539642"/>
    </source>
</evidence>
<dbReference type="PANTHER" id="PTHR22931:SF9">
    <property type="entry name" value="PYRUVATE, PHOSPHATE DIKINASE 1, CHLOROPLASTIC"/>
    <property type="match status" value="1"/>
</dbReference>
<evidence type="ECO:0000259" key="2">
    <source>
        <dbReference type="Pfam" id="PF01326"/>
    </source>
</evidence>
<protein>
    <submittedName>
        <fullName evidence="3">Pyruvate,orthophosphate dikinase</fullName>
        <ecNumber evidence="3">2.7.9.1</ecNumber>
    </submittedName>
</protein>
<dbReference type="Gene3D" id="3.30.1490.20">
    <property type="entry name" value="ATP-grasp fold, A domain"/>
    <property type="match status" value="1"/>
</dbReference>
<sequence>MVETLNIELDIESDALRANLLETAGEVVIADDLRLLLEVVRKYRGIHANLEKLLYEICHPFRNWNLILPQLRSFVLKNSNHFIAHPQGPESFRLFSRIFLGVVEDSRRSPGLLDQTAGALILWLEKIVSLLDENSIPRFAEPLNELLRRLGEEGEEENLLLTHIVHGQHPIKKFAGRILELAGDNTSSFDFLPLAEFARTVQQKTYLSWLQEDDPLPWFLDRCGIKAEDFRFGGIFARISHETLRGHLATVEGLDFEKDPIGSLRCVLDLPAGIDIVKYYREIPNLLVEHMGDGRPGEGQPSALDPGVENDKLLFLFKIMDTAGLHLIHEEMLREINRSLVQLIRQQSFEEIEEFLLITFKLLKVNVRKYPHTSLQCIQVLGGEVFDRGNSRMVEAFLWGVVRFGFQHANVRGVDEDWQPLANPAHLSNIRVWLHLIMREPKWCSTLFSALIIHLKLSGTCVKDTDLFQRDITELLNHPIEPIYNLAKQFTKLMPVFYNEIGSEGELRDVSTELDEIHRRKDVLIHFLRKQGHVESSNLIVDFIQAIFLFWKTGDKNLLHPFLPVEVFNQVQVNGPFVDGQRLLVQRLWDEMSFRRISDLLAVDQEAVTQFLRRQEDIEAAEVRRFELLVKMYRLLYKKYMLGFEELRSELIQAVHDGFPEMEKLLVNLQHDDTESCLEALLDSLEGLKEIILSPEKFEAREDIYYKRHIAVDIPSVYGRYKERKFDALSLTFRLENLANIYLEKLSVTVNLTFITQATFFSIVRSIKLFMQALRIDGISSRRLNTYLSLLSSSLKVRRFSYTQYLDIFRGLSEGVKDIIYAYYTNIHQNNLSLIIPQIGRKNLLPKFMSLYDEGEIGTSVQRLSEAFFRDLIASTFGLQHLDNFILRIIQTLENQKTILDQNRLDLLMTYNPDKAVSLLHRLNPFTHNLIHLGNKGYNLATLISDGKPVPPAFVITTEVFRCREVVFGFSQAREDFMRRIRSSLNEVERLTGKVFGSPDAPLLLSVRSGGAISMPGMMATVHNVGFNEDLIEEYVERHDNAYLAWDNYRRFLQSWAMVSGMEREDFQVLMDEAKAKHQVSLKRHFSPEQMRELALSYQKLIRKRGLGIPDDPWLQLVNAIELVLDSWGTDKAIDYRKIMDVSDAWGTAVIVQAMVFGNRSDTAGAGVVFTSHPYRKVHRVALWGDYAYGDQGEDIVSGLVTSCAVSMEQAQLDGRAVEDTLERRFPAIYARLLEISRELVYEKRWNPQEIEFTFEGPNPEDLYLLQTRDMITIKKKEHLNVFVDSDELVPSHLGQGIGVSGSALSGLAVFTEENINDLRRRLPNTPLILIRQDTVPEDIKVINMADGLLTSRGGQTSHASVVAVRLEKTCVVGCKALRVYDTGQYCEIGGIRLGFGDEVSIDGRTGAVLRGTHLIREEYHILPI</sequence>
<keyword evidence="3" id="KW-0808">Transferase</keyword>
<dbReference type="Pfam" id="PF00391">
    <property type="entry name" value="PEP-utilizers"/>
    <property type="match status" value="1"/>
</dbReference>
<dbReference type="Gene3D" id="3.50.30.10">
    <property type="entry name" value="Phosphohistidine domain"/>
    <property type="match status" value="1"/>
</dbReference>
<dbReference type="InterPro" id="IPR036637">
    <property type="entry name" value="Phosphohistidine_dom_sf"/>
</dbReference>
<gene>
    <name evidence="3" type="ORF">HNQ81_000638</name>
</gene>
<dbReference type="InterPro" id="IPR013815">
    <property type="entry name" value="ATP_grasp_subdomain_1"/>
</dbReference>
<keyword evidence="4" id="KW-1185">Reference proteome</keyword>
<feature type="domain" description="PEP-utilising enzyme mobile" evidence="1">
    <location>
        <begin position="1327"/>
        <end position="1407"/>
    </location>
</feature>
<dbReference type="SUPFAM" id="SSF52009">
    <property type="entry name" value="Phosphohistidine domain"/>
    <property type="match status" value="1"/>
</dbReference>
<evidence type="ECO:0000313" key="3">
    <source>
        <dbReference type="EMBL" id="MBB5346928.1"/>
    </source>
</evidence>
<proteinExistence type="predicted"/>
<dbReference type="InterPro" id="IPR010121">
    <property type="entry name" value="Pyruvate_phosphate_dikinase"/>
</dbReference>
<dbReference type="RefSeq" id="WP_183348249.1">
    <property type="nucleotide sequence ID" value="NZ_JACHEO010000002.1"/>
</dbReference>
<dbReference type="InterPro" id="IPR002192">
    <property type="entry name" value="PPDK_AMP/ATP-bd"/>
</dbReference>
<dbReference type="GO" id="GO:0050242">
    <property type="term" value="F:pyruvate, phosphate dikinase activity"/>
    <property type="evidence" value="ECO:0007669"/>
    <property type="project" value="UniProtKB-EC"/>
</dbReference>
<dbReference type="GO" id="GO:0005524">
    <property type="term" value="F:ATP binding"/>
    <property type="evidence" value="ECO:0007669"/>
    <property type="project" value="InterPro"/>
</dbReference>
<dbReference type="InterPro" id="IPR008279">
    <property type="entry name" value="PEP-util_enz_mobile_dom"/>
</dbReference>
<organism evidence="3 4">
    <name type="scientific">Desulfoprunum benzoelyticum</name>
    <dbReference type="NCBI Taxonomy" id="1506996"/>
    <lineage>
        <taxon>Bacteria</taxon>
        <taxon>Pseudomonadati</taxon>
        <taxon>Thermodesulfobacteriota</taxon>
        <taxon>Desulfobulbia</taxon>
        <taxon>Desulfobulbales</taxon>
        <taxon>Desulfobulbaceae</taxon>
        <taxon>Desulfoprunum</taxon>
    </lineage>
</organism>
<dbReference type="EMBL" id="JACHEO010000002">
    <property type="protein sequence ID" value="MBB5346928.1"/>
    <property type="molecule type" value="Genomic_DNA"/>
</dbReference>
<dbReference type="Pfam" id="PF01326">
    <property type="entry name" value="PPDK_N"/>
    <property type="match status" value="1"/>
</dbReference>
<dbReference type="Gene3D" id="1.20.80.30">
    <property type="match status" value="1"/>
</dbReference>
<dbReference type="EC" id="2.7.9.1" evidence="3"/>
<accession>A0A840UW46</accession>
<comment type="caution">
    <text evidence="3">The sequence shown here is derived from an EMBL/GenBank/DDBJ whole genome shotgun (WGS) entry which is preliminary data.</text>
</comment>
<dbReference type="PANTHER" id="PTHR22931">
    <property type="entry name" value="PHOSPHOENOLPYRUVATE DIKINASE-RELATED"/>
    <property type="match status" value="1"/>
</dbReference>